<keyword evidence="5" id="KW-0812">Transmembrane</keyword>
<keyword evidence="5" id="KW-1133">Transmembrane helix</keyword>
<organism evidence="7 8">
    <name type="scientific">Paenibacillus flagellatus</name>
    <dbReference type="NCBI Taxonomy" id="2211139"/>
    <lineage>
        <taxon>Bacteria</taxon>
        <taxon>Bacillati</taxon>
        <taxon>Bacillota</taxon>
        <taxon>Bacilli</taxon>
        <taxon>Bacillales</taxon>
        <taxon>Paenibacillaceae</taxon>
        <taxon>Paenibacillus</taxon>
    </lineage>
</organism>
<comment type="similarity">
    <text evidence="1">Belongs to the SCO1/2 family.</text>
</comment>
<gene>
    <name evidence="7" type="ORF">DLM86_15880</name>
</gene>
<comment type="caution">
    <text evidence="7">The sequence shown here is derived from an EMBL/GenBank/DDBJ whole genome shotgun (WGS) entry which is preliminary data.</text>
</comment>
<feature type="disulfide bond" description="Redox-active" evidence="4">
    <location>
        <begin position="97"/>
        <end position="101"/>
    </location>
</feature>
<dbReference type="Proteomes" id="UP000247476">
    <property type="component" value="Unassembled WGS sequence"/>
</dbReference>
<dbReference type="Pfam" id="PF02630">
    <property type="entry name" value="SCO1-SenC"/>
    <property type="match status" value="1"/>
</dbReference>
<keyword evidence="2 3" id="KW-0186">Copper</keyword>
<dbReference type="Gene3D" id="3.40.30.10">
    <property type="entry name" value="Glutaredoxin"/>
    <property type="match status" value="1"/>
</dbReference>
<evidence type="ECO:0000256" key="3">
    <source>
        <dbReference type="PIRSR" id="PIRSR603782-1"/>
    </source>
</evidence>
<feature type="binding site" evidence="3">
    <location>
        <position position="187"/>
    </location>
    <ligand>
        <name>Cu cation</name>
        <dbReference type="ChEBI" id="CHEBI:23378"/>
    </ligand>
</feature>
<dbReference type="InterPro" id="IPR036249">
    <property type="entry name" value="Thioredoxin-like_sf"/>
</dbReference>
<evidence type="ECO:0000256" key="4">
    <source>
        <dbReference type="PIRSR" id="PIRSR603782-2"/>
    </source>
</evidence>
<dbReference type="CDD" id="cd02968">
    <property type="entry name" value="SCO"/>
    <property type="match status" value="1"/>
</dbReference>
<dbReference type="PANTHER" id="PTHR12151">
    <property type="entry name" value="ELECTRON TRANSPORT PROTIN SCO1/SENC FAMILY MEMBER"/>
    <property type="match status" value="1"/>
</dbReference>
<feature type="binding site" evidence="3">
    <location>
        <position position="101"/>
    </location>
    <ligand>
        <name>Cu cation</name>
        <dbReference type="ChEBI" id="CHEBI:23378"/>
    </ligand>
</feature>
<dbReference type="InterPro" id="IPR013766">
    <property type="entry name" value="Thioredoxin_domain"/>
</dbReference>
<dbReference type="GO" id="GO:0046872">
    <property type="term" value="F:metal ion binding"/>
    <property type="evidence" value="ECO:0007669"/>
    <property type="project" value="UniProtKB-KW"/>
</dbReference>
<dbReference type="SUPFAM" id="SSF52833">
    <property type="entry name" value="Thioredoxin-like"/>
    <property type="match status" value="1"/>
</dbReference>
<proteinExistence type="inferred from homology"/>
<evidence type="ECO:0000256" key="5">
    <source>
        <dbReference type="SAM" id="Phobius"/>
    </source>
</evidence>
<keyword evidence="4" id="KW-1015">Disulfide bond</keyword>
<accession>A0A2V5K5J2</accession>
<dbReference type="PANTHER" id="PTHR12151:SF25">
    <property type="entry name" value="LINALOOL DEHYDRATASE_ISOMERASE DOMAIN-CONTAINING PROTEIN"/>
    <property type="match status" value="1"/>
</dbReference>
<keyword evidence="3" id="KW-0479">Metal-binding</keyword>
<feature type="transmembrane region" description="Helical" evidence="5">
    <location>
        <begin position="32"/>
        <end position="51"/>
    </location>
</feature>
<evidence type="ECO:0000313" key="8">
    <source>
        <dbReference type="Proteomes" id="UP000247476"/>
    </source>
</evidence>
<feature type="domain" description="Thioredoxin" evidence="6">
    <location>
        <begin position="59"/>
        <end position="225"/>
    </location>
</feature>
<keyword evidence="8" id="KW-1185">Reference proteome</keyword>
<dbReference type="EMBL" id="QJVJ01000006">
    <property type="protein sequence ID" value="PYI54022.1"/>
    <property type="molecule type" value="Genomic_DNA"/>
</dbReference>
<evidence type="ECO:0000313" key="7">
    <source>
        <dbReference type="EMBL" id="PYI54022.1"/>
    </source>
</evidence>
<feature type="binding site" evidence="3">
    <location>
        <position position="97"/>
    </location>
    <ligand>
        <name>Cu cation</name>
        <dbReference type="ChEBI" id="CHEBI:23378"/>
    </ligand>
</feature>
<evidence type="ECO:0000259" key="6">
    <source>
        <dbReference type="PROSITE" id="PS51352"/>
    </source>
</evidence>
<reference evidence="7 8" key="1">
    <citation type="submission" date="2018-05" db="EMBL/GenBank/DDBJ databases">
        <title>Paenibacillus flagellatus sp. nov., isolated from selenium mineral soil.</title>
        <authorList>
            <person name="Dai X."/>
        </authorList>
    </citation>
    <scope>NUCLEOTIDE SEQUENCE [LARGE SCALE GENOMIC DNA]</scope>
    <source>
        <strain evidence="7 8">DXL2</strain>
    </source>
</reference>
<evidence type="ECO:0000256" key="2">
    <source>
        <dbReference type="ARBA" id="ARBA00023008"/>
    </source>
</evidence>
<sequence>MDSNSVGLFFFWTINGIKGIGGAKVSVFWQKHWFKVLVAAVIVAAAAGWWFRSGSGEKLPVIKQAQDFKLENIDGQMTGLSDDSGKVRLVYFFWSTCPDVCQPTTYELSKVQQELKKSGLLGKDAVIYSISFDPERDTAEQLKKYSARFEADPQGWKFLRGESKAVIDLALKYGVSVMKDNNNNFIHTNSVALVDRAGNLRKYILASEGKLSYKLVVNEVERLANE</sequence>
<dbReference type="InterPro" id="IPR003782">
    <property type="entry name" value="SCO1/SenC"/>
</dbReference>
<dbReference type="AlphaFoldDB" id="A0A2V5K5J2"/>
<name>A0A2V5K5J2_9BACL</name>
<evidence type="ECO:0000256" key="1">
    <source>
        <dbReference type="ARBA" id="ARBA00010996"/>
    </source>
</evidence>
<dbReference type="PROSITE" id="PS51352">
    <property type="entry name" value="THIOREDOXIN_2"/>
    <property type="match status" value="1"/>
</dbReference>
<protein>
    <submittedName>
        <fullName evidence="7">SCO family protein</fullName>
    </submittedName>
</protein>
<keyword evidence="5" id="KW-0472">Membrane</keyword>